<dbReference type="STRING" id="762968.HMPREF9441_02151"/>
<dbReference type="EMBL" id="AFFY01000025">
    <property type="protein sequence ID" value="EHH00144.1"/>
    <property type="molecule type" value="Genomic_DNA"/>
</dbReference>
<keyword evidence="2" id="KW-1185">Reference proteome</keyword>
<sequence>MVTARRGIIILAWEIKPLVCPRIKVCSKGLDSILNMDCTRQGYQFSLFPLILEIYTYT</sequence>
<reference evidence="1 2" key="1">
    <citation type="submission" date="2011-03" db="EMBL/GenBank/DDBJ databases">
        <authorList>
            <person name="Weinstock G."/>
            <person name="Sodergren E."/>
            <person name="Clifton S."/>
            <person name="Fulton L."/>
            <person name="Fulton B."/>
            <person name="Courtney L."/>
            <person name="Fronick C."/>
            <person name="Harrison M."/>
            <person name="Strong C."/>
            <person name="Farmer C."/>
            <person name="Delahaunty K."/>
            <person name="Markovic C."/>
            <person name="Hall O."/>
            <person name="Minx P."/>
            <person name="Tomlinson C."/>
            <person name="Mitreva M."/>
            <person name="Hou S."/>
            <person name="Chen J."/>
            <person name="Wollam A."/>
            <person name="Pepin K.H."/>
            <person name="Johnson M."/>
            <person name="Bhonagiri V."/>
            <person name="Zhang X."/>
            <person name="Suruliraj S."/>
            <person name="Warren W."/>
            <person name="Chinwalla A."/>
            <person name="Mardis E.R."/>
            <person name="Wilson R.K."/>
        </authorList>
    </citation>
    <scope>NUCLEOTIDE SEQUENCE [LARGE SCALE GENOMIC DNA]</scope>
    <source>
        <strain evidence="1 2">YIT 11840</strain>
    </source>
</reference>
<organism evidence="1 2">
    <name type="scientific">Paraprevotella clara YIT 11840</name>
    <dbReference type="NCBI Taxonomy" id="762968"/>
    <lineage>
        <taxon>Bacteria</taxon>
        <taxon>Pseudomonadati</taxon>
        <taxon>Bacteroidota</taxon>
        <taxon>Bacteroidia</taxon>
        <taxon>Bacteroidales</taxon>
        <taxon>Prevotellaceae</taxon>
        <taxon>Paraprevotella</taxon>
    </lineage>
</organism>
<dbReference type="HOGENOM" id="CLU_2975177_0_0_10"/>
<gene>
    <name evidence="1" type="ORF">HMPREF9441_02151</name>
</gene>
<comment type="caution">
    <text evidence="1">The sequence shown here is derived from an EMBL/GenBank/DDBJ whole genome shotgun (WGS) entry which is preliminary data.</text>
</comment>
<dbReference type="Proteomes" id="UP000003598">
    <property type="component" value="Unassembled WGS sequence"/>
</dbReference>
<protein>
    <submittedName>
        <fullName evidence="1">Uncharacterized protein</fullName>
    </submittedName>
</protein>
<evidence type="ECO:0000313" key="1">
    <source>
        <dbReference type="EMBL" id="EHH00144.1"/>
    </source>
</evidence>
<dbReference type="AlphaFoldDB" id="G5SS02"/>
<accession>G5SS02</accession>
<proteinExistence type="predicted"/>
<name>G5SS02_9BACT</name>
<evidence type="ECO:0000313" key="2">
    <source>
        <dbReference type="Proteomes" id="UP000003598"/>
    </source>
</evidence>